<gene>
    <name evidence="1" type="ORF">MNBD_ALPHA05-112</name>
</gene>
<reference evidence="1" key="1">
    <citation type="submission" date="2018-06" db="EMBL/GenBank/DDBJ databases">
        <authorList>
            <person name="Zhirakovskaya E."/>
        </authorList>
    </citation>
    <scope>NUCLEOTIDE SEQUENCE</scope>
</reference>
<proteinExistence type="predicted"/>
<protein>
    <submittedName>
        <fullName evidence="1">Uncharacterized protein</fullName>
    </submittedName>
</protein>
<evidence type="ECO:0000313" key="1">
    <source>
        <dbReference type="EMBL" id="VAW07355.1"/>
    </source>
</evidence>
<organism evidence="1">
    <name type="scientific">hydrothermal vent metagenome</name>
    <dbReference type="NCBI Taxonomy" id="652676"/>
    <lineage>
        <taxon>unclassified sequences</taxon>
        <taxon>metagenomes</taxon>
        <taxon>ecological metagenomes</taxon>
    </lineage>
</organism>
<accession>A0A3B0SNG6</accession>
<sequence length="137" mass="15623">AAKFFEPCGQPAHIFHLTEEPLDDVALCIKAGIVRDWFARIALRWNDRKRSFICYALPNFGAPVCLISNNRDRRFFPIKKSIHHLAVVNMTTRDFQPQRATFGVYGRMNFTCATVERIRSTVSGQYLAPVPPFCTAC</sequence>
<feature type="non-terminal residue" evidence="1">
    <location>
        <position position="1"/>
    </location>
</feature>
<dbReference type="AlphaFoldDB" id="A0A3B0SNG6"/>
<name>A0A3B0SNG6_9ZZZZ</name>
<dbReference type="EMBL" id="UOEH01000580">
    <property type="protein sequence ID" value="VAW07355.1"/>
    <property type="molecule type" value="Genomic_DNA"/>
</dbReference>